<organism evidence="8 9">
    <name type="scientific">Psilocybe cyanescens</name>
    <dbReference type="NCBI Taxonomy" id="93625"/>
    <lineage>
        <taxon>Eukaryota</taxon>
        <taxon>Fungi</taxon>
        <taxon>Dikarya</taxon>
        <taxon>Basidiomycota</taxon>
        <taxon>Agaricomycotina</taxon>
        <taxon>Agaricomycetes</taxon>
        <taxon>Agaricomycetidae</taxon>
        <taxon>Agaricales</taxon>
        <taxon>Agaricineae</taxon>
        <taxon>Strophariaceae</taxon>
        <taxon>Psilocybe</taxon>
    </lineage>
</organism>
<feature type="transmembrane region" description="Helical" evidence="6">
    <location>
        <begin position="153"/>
        <end position="178"/>
    </location>
</feature>
<dbReference type="AlphaFoldDB" id="A0A409WWD9"/>
<dbReference type="OrthoDB" id="444631at2759"/>
<name>A0A409WWD9_PSICY</name>
<evidence type="ECO:0000256" key="5">
    <source>
        <dbReference type="ARBA" id="ARBA00038359"/>
    </source>
</evidence>
<evidence type="ECO:0000313" key="9">
    <source>
        <dbReference type="Proteomes" id="UP000283269"/>
    </source>
</evidence>
<keyword evidence="3 6" id="KW-1133">Transmembrane helix</keyword>
<evidence type="ECO:0000256" key="3">
    <source>
        <dbReference type="ARBA" id="ARBA00022989"/>
    </source>
</evidence>
<evidence type="ECO:0000259" key="7">
    <source>
        <dbReference type="Pfam" id="PF20684"/>
    </source>
</evidence>
<dbReference type="STRING" id="93625.A0A409WWD9"/>
<comment type="similarity">
    <text evidence="5">Belongs to the SAT4 family.</text>
</comment>
<dbReference type="Proteomes" id="UP000283269">
    <property type="component" value="Unassembled WGS sequence"/>
</dbReference>
<feature type="transmembrane region" description="Helical" evidence="6">
    <location>
        <begin position="190"/>
        <end position="211"/>
    </location>
</feature>
<feature type="transmembrane region" description="Helical" evidence="6">
    <location>
        <begin position="223"/>
        <end position="244"/>
    </location>
</feature>
<evidence type="ECO:0000256" key="2">
    <source>
        <dbReference type="ARBA" id="ARBA00022692"/>
    </source>
</evidence>
<reference evidence="8 9" key="1">
    <citation type="journal article" date="2018" name="Evol. Lett.">
        <title>Horizontal gene cluster transfer increased hallucinogenic mushroom diversity.</title>
        <authorList>
            <person name="Reynolds H.T."/>
            <person name="Vijayakumar V."/>
            <person name="Gluck-Thaler E."/>
            <person name="Korotkin H.B."/>
            <person name="Matheny P.B."/>
            <person name="Slot J.C."/>
        </authorList>
    </citation>
    <scope>NUCLEOTIDE SEQUENCE [LARGE SCALE GENOMIC DNA]</scope>
    <source>
        <strain evidence="8 9">2631</strain>
    </source>
</reference>
<gene>
    <name evidence="8" type="ORF">CVT25_009208</name>
</gene>
<feature type="domain" description="Rhodopsin" evidence="7">
    <location>
        <begin position="28"/>
        <end position="214"/>
    </location>
</feature>
<feature type="transmembrane region" description="Helical" evidence="6">
    <location>
        <begin position="112"/>
        <end position="133"/>
    </location>
</feature>
<dbReference type="InParanoid" id="A0A409WWD9"/>
<dbReference type="GO" id="GO:0016020">
    <property type="term" value="C:membrane"/>
    <property type="evidence" value="ECO:0007669"/>
    <property type="project" value="UniProtKB-SubCell"/>
</dbReference>
<keyword evidence="9" id="KW-1185">Reference proteome</keyword>
<proteinExistence type="inferred from homology"/>
<comment type="caution">
    <text evidence="8">The sequence shown here is derived from an EMBL/GenBank/DDBJ whole genome shotgun (WGS) entry which is preliminary data.</text>
</comment>
<evidence type="ECO:0000313" key="8">
    <source>
        <dbReference type="EMBL" id="PPQ82833.1"/>
    </source>
</evidence>
<dbReference type="EMBL" id="NHYD01003092">
    <property type="protein sequence ID" value="PPQ82833.1"/>
    <property type="molecule type" value="Genomic_DNA"/>
</dbReference>
<keyword evidence="4 6" id="KW-0472">Membrane</keyword>
<protein>
    <recommendedName>
        <fullName evidence="7">Rhodopsin domain-containing protein</fullName>
    </recommendedName>
</protein>
<comment type="subcellular location">
    <subcellularLocation>
        <location evidence="1">Membrane</location>
        <topology evidence="1">Multi-pass membrane protein</topology>
    </subcellularLocation>
</comment>
<feature type="transmembrane region" description="Helical" evidence="6">
    <location>
        <begin position="43"/>
        <end position="64"/>
    </location>
</feature>
<evidence type="ECO:0000256" key="6">
    <source>
        <dbReference type="SAM" id="Phobius"/>
    </source>
</evidence>
<evidence type="ECO:0000256" key="4">
    <source>
        <dbReference type="ARBA" id="ARBA00023136"/>
    </source>
</evidence>
<dbReference type="InterPro" id="IPR052337">
    <property type="entry name" value="SAT4-like"/>
</dbReference>
<evidence type="ECO:0000256" key="1">
    <source>
        <dbReference type="ARBA" id="ARBA00004141"/>
    </source>
</evidence>
<dbReference type="PANTHER" id="PTHR33048:SF19">
    <property type="entry name" value="MEMBRANE PROTEIN PTH11-LIKE, PUTATIVE (AFU_ORTHOLOGUE AFUA_1G14080)-RELATED"/>
    <property type="match status" value="1"/>
</dbReference>
<dbReference type="InterPro" id="IPR049326">
    <property type="entry name" value="Rhodopsin_dom_fungi"/>
</dbReference>
<sequence>MLSHLRAEDVRVVNYVLSSAAVLVTCCRLGDRMRTNRLWWDDAWAALAMLLLVVFMAAVEVHLQNPYTHSMRLKLIVAYMLPNFFYAVTWSSRMSILLTVIRISLGRMRKLLVWTGILFGITWAILFAQIWWVCEGNPQWKTKNHPQCPLGTNVAVAQVITDVLSDAILILAPTRLVWRTKLSHAQKIRVIAIFSTTLITTAISLNHAYFVLKWGGLQEALAAVLQCAVCLIVANLSVLIAFFFRITTEDDTDTVPTFSMGATTKSFLFWQNRMPMPITSTFLTAGGVVRQRKDIPMRDQITPAQTMAPPPTRPEM</sequence>
<dbReference type="Pfam" id="PF20684">
    <property type="entry name" value="Fung_rhodopsin"/>
    <property type="match status" value="1"/>
</dbReference>
<dbReference type="PANTHER" id="PTHR33048">
    <property type="entry name" value="PTH11-LIKE INTEGRAL MEMBRANE PROTEIN (AFU_ORTHOLOGUE AFUA_5G11245)"/>
    <property type="match status" value="1"/>
</dbReference>
<accession>A0A409WWD9</accession>
<feature type="transmembrane region" description="Helical" evidence="6">
    <location>
        <begin position="12"/>
        <end position="31"/>
    </location>
</feature>
<keyword evidence="2 6" id="KW-0812">Transmembrane</keyword>
<feature type="transmembrane region" description="Helical" evidence="6">
    <location>
        <begin position="84"/>
        <end position="105"/>
    </location>
</feature>